<comment type="similarity">
    <text evidence="1">Belongs to the DNA polymerase type-Y family.</text>
</comment>
<dbReference type="Pfam" id="PF11799">
    <property type="entry name" value="IMS_C"/>
    <property type="match status" value="1"/>
</dbReference>
<evidence type="ECO:0008006" key="9">
    <source>
        <dbReference type="Google" id="ProtNLM"/>
    </source>
</evidence>
<dbReference type="InterPro" id="IPR053848">
    <property type="entry name" value="IMS_HHH_1"/>
</dbReference>
<feature type="domain" description="DNA polymerase IV/DNA polymerase iota-like thumb" evidence="6">
    <location>
        <begin position="125"/>
        <end position="175"/>
    </location>
</feature>
<feature type="non-terminal residue" evidence="7">
    <location>
        <position position="245"/>
    </location>
</feature>
<evidence type="ECO:0000256" key="2">
    <source>
        <dbReference type="ARBA" id="ARBA00022763"/>
    </source>
</evidence>
<dbReference type="PANTHER" id="PTHR35369">
    <property type="entry name" value="BLR3025 PROTEIN-RELATED"/>
    <property type="match status" value="1"/>
</dbReference>
<dbReference type="Gene3D" id="1.10.150.20">
    <property type="entry name" value="5' to 3' exonuclease, C-terminal subdomain"/>
    <property type="match status" value="1"/>
</dbReference>
<keyword evidence="2" id="KW-0227">DNA damage</keyword>
<comment type="caution">
    <text evidence="7">The sequence shown here is derived from an EMBL/GenBank/DDBJ whole genome shotgun (WGS) entry which is preliminary data.</text>
</comment>
<proteinExistence type="inferred from homology"/>
<evidence type="ECO:0000256" key="3">
    <source>
        <dbReference type="ARBA" id="ARBA00025589"/>
    </source>
</evidence>
<dbReference type="EMBL" id="JBHSKP010000021">
    <property type="protein sequence ID" value="MFC5155332.1"/>
    <property type="molecule type" value="Genomic_DNA"/>
</dbReference>
<sequence length="245" mass="26230">MTTRPRTRVILHCHFHLPSGSDPGLYQRLLDLCADITPRVQAIPPDAAHLDLTGAGRYWNRDTAGLAAILQLRAAALHGVSTTCGAGPNRMIASMAAAVTPPGTLTVVEPHTVTAWLRPRPTAALHGVGPKTARALTRHGLHTIGDLADTPLPTLTRLLGTTTGRALHTRAHGQDPRPVQSEPTAQSLSAEHRFDRDTLTPGEHRRALLELAADLGGRLRDAGQAADGLTLTVRYADRTTTTRTR</sequence>
<accession>A0ABW0AP61</accession>
<organism evidence="7 8">
    <name type="scientific">Streptomyces amakusaensis</name>
    <dbReference type="NCBI Taxonomy" id="67271"/>
    <lineage>
        <taxon>Bacteria</taxon>
        <taxon>Bacillati</taxon>
        <taxon>Actinomycetota</taxon>
        <taxon>Actinomycetes</taxon>
        <taxon>Kitasatosporales</taxon>
        <taxon>Streptomycetaceae</taxon>
        <taxon>Streptomyces</taxon>
    </lineage>
</organism>
<evidence type="ECO:0000313" key="8">
    <source>
        <dbReference type="Proteomes" id="UP001596160"/>
    </source>
</evidence>
<name>A0ABW0AP61_9ACTN</name>
<dbReference type="Proteomes" id="UP001596160">
    <property type="component" value="Unassembled WGS sequence"/>
</dbReference>
<dbReference type="PANTHER" id="PTHR35369:SF2">
    <property type="entry name" value="BLR3025 PROTEIN"/>
    <property type="match status" value="1"/>
</dbReference>
<dbReference type="Pfam" id="PF21999">
    <property type="entry name" value="IMS_HHH_1"/>
    <property type="match status" value="1"/>
</dbReference>
<evidence type="ECO:0000313" key="7">
    <source>
        <dbReference type="EMBL" id="MFC5155332.1"/>
    </source>
</evidence>
<dbReference type="InterPro" id="IPR017961">
    <property type="entry name" value="DNA_pol_Y-fam_little_finger"/>
</dbReference>
<feature type="region of interest" description="Disordered" evidence="4">
    <location>
        <begin position="167"/>
        <end position="201"/>
    </location>
</feature>
<dbReference type="InterPro" id="IPR043502">
    <property type="entry name" value="DNA/RNA_pol_sf"/>
</dbReference>
<dbReference type="InterPro" id="IPR036775">
    <property type="entry name" value="DNA_pol_Y-fam_lit_finger_sf"/>
</dbReference>
<dbReference type="SUPFAM" id="SSF56672">
    <property type="entry name" value="DNA/RNA polymerases"/>
    <property type="match status" value="1"/>
</dbReference>
<dbReference type="InterPro" id="IPR050356">
    <property type="entry name" value="SulA_CellDiv_inhibitor"/>
</dbReference>
<evidence type="ECO:0000256" key="1">
    <source>
        <dbReference type="ARBA" id="ARBA00010945"/>
    </source>
</evidence>
<protein>
    <recommendedName>
        <fullName evidence="9">UmuC domain-containing protein</fullName>
    </recommendedName>
</protein>
<feature type="domain" description="DNA polymerase Y-family little finger" evidence="5">
    <location>
        <begin position="186"/>
        <end position="244"/>
    </location>
</feature>
<keyword evidence="8" id="KW-1185">Reference proteome</keyword>
<gene>
    <name evidence="7" type="ORF">ACFPRH_26725</name>
</gene>
<evidence type="ECO:0000259" key="6">
    <source>
        <dbReference type="Pfam" id="PF21999"/>
    </source>
</evidence>
<dbReference type="InterPro" id="IPR043128">
    <property type="entry name" value="Rev_trsase/Diguanyl_cyclase"/>
</dbReference>
<dbReference type="RefSeq" id="WP_344482413.1">
    <property type="nucleotide sequence ID" value="NZ_BAAASB010000018.1"/>
</dbReference>
<dbReference type="SUPFAM" id="SSF100879">
    <property type="entry name" value="Lesion bypass DNA polymerase (Y-family), little finger domain"/>
    <property type="match status" value="1"/>
</dbReference>
<dbReference type="Gene3D" id="3.30.70.270">
    <property type="match status" value="1"/>
</dbReference>
<feature type="compositionally biased region" description="Basic and acidic residues" evidence="4">
    <location>
        <begin position="190"/>
        <end position="201"/>
    </location>
</feature>
<comment type="function">
    <text evidence="3">Poorly processive, error-prone DNA polymerase involved in untargeted mutagenesis. Copies undamaged DNA at stalled replication forks, which arise in vivo from mismatched or misaligned primer ends. These misaligned primers can be extended by PolIV. Exhibits no 3'-5' exonuclease (proofreading) activity. May be involved in translesional synthesis, in conjunction with the beta clamp from PolIII.</text>
</comment>
<dbReference type="Gene3D" id="3.30.1490.100">
    <property type="entry name" value="DNA polymerase, Y-family, little finger domain"/>
    <property type="match status" value="1"/>
</dbReference>
<reference evidence="8" key="1">
    <citation type="journal article" date="2019" name="Int. J. Syst. Evol. Microbiol.">
        <title>The Global Catalogue of Microorganisms (GCM) 10K type strain sequencing project: providing services to taxonomists for standard genome sequencing and annotation.</title>
        <authorList>
            <consortium name="The Broad Institute Genomics Platform"/>
            <consortium name="The Broad Institute Genome Sequencing Center for Infectious Disease"/>
            <person name="Wu L."/>
            <person name="Ma J."/>
        </authorList>
    </citation>
    <scope>NUCLEOTIDE SEQUENCE [LARGE SCALE GENOMIC DNA]</scope>
    <source>
        <strain evidence="8">PCU 266</strain>
    </source>
</reference>
<evidence type="ECO:0000256" key="4">
    <source>
        <dbReference type="SAM" id="MobiDB-lite"/>
    </source>
</evidence>
<evidence type="ECO:0000259" key="5">
    <source>
        <dbReference type="Pfam" id="PF11799"/>
    </source>
</evidence>